<evidence type="ECO:0000256" key="1">
    <source>
        <dbReference type="SAM" id="Phobius"/>
    </source>
</evidence>
<feature type="transmembrane region" description="Helical" evidence="1">
    <location>
        <begin position="12"/>
        <end position="32"/>
    </location>
</feature>
<reference evidence="3" key="1">
    <citation type="submission" date="2016-10" db="EMBL/GenBank/DDBJ databases">
        <authorList>
            <person name="Varghese N."/>
            <person name="Submissions S."/>
        </authorList>
    </citation>
    <scope>NUCLEOTIDE SEQUENCE [LARGE SCALE GENOMIC DNA]</scope>
    <source>
        <strain evidence="3">DSM 13078</strain>
    </source>
</reference>
<dbReference type="OrthoDB" id="331560at2157"/>
<name>A0A1I1E410_NATHA</name>
<keyword evidence="1" id="KW-1133">Transmembrane helix</keyword>
<evidence type="ECO:0000313" key="2">
    <source>
        <dbReference type="EMBL" id="SFB79593.1"/>
    </source>
</evidence>
<sequence>MIGRLRGRQTHFYIDVVYGGVFALGFVYLLVYGMDARVATFQGGLILGYFLRVWENMSVYEQILEEEVAAEAEEQVEAELGEQVPDEVEAEVDEQIPDEVAAELDEQLADEVAAELDERLAEEVESELEDRLAEEVATEIAAQLGYIDEDLADDVRERLEHARS</sequence>
<keyword evidence="1" id="KW-0472">Membrane</keyword>
<organism evidence="2 3">
    <name type="scientific">Natronobacterium haloterrestre</name>
    <name type="common">Halobiforma haloterrestris</name>
    <dbReference type="NCBI Taxonomy" id="148448"/>
    <lineage>
        <taxon>Archaea</taxon>
        <taxon>Methanobacteriati</taxon>
        <taxon>Methanobacteriota</taxon>
        <taxon>Stenosarchaea group</taxon>
        <taxon>Halobacteria</taxon>
        <taxon>Halobacteriales</taxon>
        <taxon>Natrialbaceae</taxon>
        <taxon>Natronobacterium</taxon>
    </lineage>
</organism>
<gene>
    <name evidence="2" type="ORF">SAMN05444422_10254</name>
</gene>
<dbReference type="EMBL" id="FOKW01000002">
    <property type="protein sequence ID" value="SFB79593.1"/>
    <property type="molecule type" value="Genomic_DNA"/>
</dbReference>
<proteinExistence type="predicted"/>
<protein>
    <submittedName>
        <fullName evidence="2">Uncharacterized protein</fullName>
    </submittedName>
</protein>
<evidence type="ECO:0000313" key="3">
    <source>
        <dbReference type="Proteomes" id="UP000199161"/>
    </source>
</evidence>
<accession>A0A1I1E410</accession>
<dbReference type="AlphaFoldDB" id="A0A1I1E410"/>
<dbReference type="RefSeq" id="WP_089785678.1">
    <property type="nucleotide sequence ID" value="NZ_FOKW01000002.1"/>
</dbReference>
<keyword evidence="1" id="KW-0812">Transmembrane</keyword>
<dbReference type="Proteomes" id="UP000199161">
    <property type="component" value="Unassembled WGS sequence"/>
</dbReference>
<keyword evidence="3" id="KW-1185">Reference proteome</keyword>